<evidence type="ECO:0000256" key="2">
    <source>
        <dbReference type="SAM" id="Phobius"/>
    </source>
</evidence>
<keyword evidence="2" id="KW-1133">Transmembrane helix</keyword>
<evidence type="ECO:0000259" key="3">
    <source>
        <dbReference type="Pfam" id="PF07853"/>
    </source>
</evidence>
<keyword evidence="2" id="KW-0812">Transmembrane</keyword>
<gene>
    <name evidence="4" type="ORF">IV500_11265</name>
</gene>
<comment type="caution">
    <text evidence="4">The sequence shown here is derived from an EMBL/GenBank/DDBJ whole genome shotgun (WGS) entry which is preliminary data.</text>
</comment>
<protein>
    <submittedName>
        <fullName evidence="4">DUF1648 domain-containing protein</fullName>
    </submittedName>
</protein>
<keyword evidence="2" id="KW-0472">Membrane</keyword>
<sequence length="197" mass="21948">MQQSEIARRGPALRWYFAGLGILLAVLIYGIVSYPDIPVRFATHWGGDGTPNGYMDKSVGSVFRRLLRRGHAGRSAGYGLGYFQDAGQKPLRRYPRAGPPAGRGPAKRQPASAGHHRLQLERNLRGDGRNDVVLRRRLPVLHSRLPAADRVFRPAASGRMVLLAQLPERRCRVRADRERASRPAHRRQINPPAASGR</sequence>
<feature type="region of interest" description="Disordered" evidence="1">
    <location>
        <begin position="89"/>
        <end position="117"/>
    </location>
</feature>
<reference evidence="4 5" key="1">
    <citation type="submission" date="2020-11" db="EMBL/GenBank/DDBJ databases">
        <title>Arthrobacter antarcticus sp. nov., isolated from Antarctic Soil.</title>
        <authorList>
            <person name="Li J."/>
        </authorList>
    </citation>
    <scope>NUCLEOTIDE SEQUENCE [LARGE SCALE GENOMIC DNA]</scope>
    <source>
        <strain evidence="4 5">Z1-20</strain>
    </source>
</reference>
<feature type="transmembrane region" description="Helical" evidence="2">
    <location>
        <begin position="12"/>
        <end position="32"/>
    </location>
</feature>
<feature type="compositionally biased region" description="Low complexity" evidence="1">
    <location>
        <begin position="99"/>
        <end position="111"/>
    </location>
</feature>
<keyword evidence="5" id="KW-1185">Reference proteome</keyword>
<feature type="region of interest" description="Disordered" evidence="1">
    <location>
        <begin position="174"/>
        <end position="197"/>
    </location>
</feature>
<dbReference type="InterPro" id="IPR012867">
    <property type="entry name" value="DUF1648"/>
</dbReference>
<feature type="domain" description="DUF1648" evidence="3">
    <location>
        <begin position="22"/>
        <end position="62"/>
    </location>
</feature>
<dbReference type="EMBL" id="JADNYM010000013">
    <property type="protein sequence ID" value="MBG0739965.1"/>
    <property type="molecule type" value="Genomic_DNA"/>
</dbReference>
<organism evidence="4 5">
    <name type="scientific">Arthrobacter terrae</name>
    <dbReference type="NCBI Taxonomy" id="2935737"/>
    <lineage>
        <taxon>Bacteria</taxon>
        <taxon>Bacillati</taxon>
        <taxon>Actinomycetota</taxon>
        <taxon>Actinomycetes</taxon>
        <taxon>Micrococcales</taxon>
        <taxon>Micrococcaceae</taxon>
        <taxon>Arthrobacter</taxon>
    </lineage>
</organism>
<name>A0A931CNX1_9MICC</name>
<dbReference type="Pfam" id="PF07853">
    <property type="entry name" value="DUF1648"/>
    <property type="match status" value="1"/>
</dbReference>
<dbReference type="Proteomes" id="UP000655366">
    <property type="component" value="Unassembled WGS sequence"/>
</dbReference>
<evidence type="ECO:0000313" key="4">
    <source>
        <dbReference type="EMBL" id="MBG0739965.1"/>
    </source>
</evidence>
<proteinExistence type="predicted"/>
<accession>A0A931CNX1</accession>
<dbReference type="AlphaFoldDB" id="A0A931CNX1"/>
<evidence type="ECO:0000313" key="5">
    <source>
        <dbReference type="Proteomes" id="UP000655366"/>
    </source>
</evidence>
<evidence type="ECO:0000256" key="1">
    <source>
        <dbReference type="SAM" id="MobiDB-lite"/>
    </source>
</evidence>